<sequence length="278" mass="30403">MDAGPQKRVSLRALLVAVLVVCSAISATVLLANDKKHLRSLLTYLNLAPAPLSAVPSARAKPVKRQKPAARTIYLPPHLLKFERNGARASFARDFIISGKDLCDRFTAKGFSSPRGWHPSPVNNRSFECMADLGEATTADPADAGSLFLEIRGEVSGEIRSVRLKAVAPQTSAGRAVNAKLAAALAMIIEQTRWRDIGSMLEPAQKMQPYQARHFGISASVKPEPTAPHRVNVILLATETSAGLKLTRSFFDRDRWLRPASASDRPTDYRSVKKNRAR</sequence>
<keyword evidence="2" id="KW-1185">Reference proteome</keyword>
<dbReference type="EMBL" id="FBVY01000014">
    <property type="protein sequence ID" value="CUW92443.1"/>
    <property type="molecule type" value="Genomic_DNA"/>
</dbReference>
<evidence type="ECO:0000313" key="2">
    <source>
        <dbReference type="Proteomes" id="UP000191933"/>
    </source>
</evidence>
<gene>
    <name evidence="1" type="ORF">AGR2A_Cc30318</name>
</gene>
<dbReference type="Proteomes" id="UP000191933">
    <property type="component" value="Unassembled WGS sequence"/>
</dbReference>
<dbReference type="Pfam" id="PF19495">
    <property type="entry name" value="DUF6030"/>
    <property type="match status" value="1"/>
</dbReference>
<reference evidence="1 2" key="1">
    <citation type="submission" date="2016-01" db="EMBL/GenBank/DDBJ databases">
        <authorList>
            <person name="Regsiter A."/>
            <person name="william w."/>
        </authorList>
    </citation>
    <scope>NUCLEOTIDE SEQUENCE [LARGE SCALE GENOMIC DNA]</scope>
    <source>
        <strain evidence="1 2">CFBP 5494</strain>
    </source>
</reference>
<comment type="caution">
    <text evidence="1">The sequence shown here is derived from an EMBL/GenBank/DDBJ whole genome shotgun (WGS) entry which is preliminary data.</text>
</comment>
<dbReference type="RefSeq" id="WP_072494861.1">
    <property type="nucleotide sequence ID" value="NZ_LT009718.1"/>
</dbReference>
<dbReference type="InterPro" id="IPR046071">
    <property type="entry name" value="DUF6030"/>
</dbReference>
<dbReference type="AlphaFoldDB" id="A0A9W5F0N8"/>
<protein>
    <submittedName>
        <fullName evidence="1">Uncharacterized protein</fullName>
    </submittedName>
</protein>
<proteinExistence type="predicted"/>
<name>A0A9W5F0N8_9HYPH</name>
<evidence type="ECO:0000313" key="1">
    <source>
        <dbReference type="EMBL" id="CUW92443.1"/>
    </source>
</evidence>
<organism evidence="1 2">
    <name type="scientific">Agrobacterium genomosp. 2 str. CFBP 5494</name>
    <dbReference type="NCBI Taxonomy" id="1183436"/>
    <lineage>
        <taxon>Bacteria</taxon>
        <taxon>Pseudomonadati</taxon>
        <taxon>Pseudomonadota</taxon>
        <taxon>Alphaproteobacteria</taxon>
        <taxon>Hyphomicrobiales</taxon>
        <taxon>Rhizobiaceae</taxon>
        <taxon>Rhizobium/Agrobacterium group</taxon>
        <taxon>Agrobacterium</taxon>
        <taxon>Agrobacterium tumefaciens complex</taxon>
    </lineage>
</organism>
<accession>A0A9W5F0N8</accession>